<comment type="similarity">
    <text evidence="3">Belongs to the glycosyltransferase 2 family. OpgH subfamily.</text>
</comment>
<organism evidence="14 15">
    <name type="scientific">Pseudohoeflea suaedae</name>
    <dbReference type="NCBI Taxonomy" id="877384"/>
    <lineage>
        <taxon>Bacteria</taxon>
        <taxon>Pseudomonadati</taxon>
        <taxon>Pseudomonadota</taxon>
        <taxon>Alphaproteobacteria</taxon>
        <taxon>Hyphomicrobiales</taxon>
        <taxon>Rhizobiaceae</taxon>
        <taxon>Pseudohoeflea</taxon>
    </lineage>
</organism>
<dbReference type="AlphaFoldDB" id="A0A4R5PPA4"/>
<evidence type="ECO:0000256" key="8">
    <source>
        <dbReference type="ARBA" id="ARBA00022679"/>
    </source>
</evidence>
<evidence type="ECO:0000313" key="15">
    <source>
        <dbReference type="Proteomes" id="UP000295131"/>
    </source>
</evidence>
<dbReference type="PANTHER" id="PTHR43867:SF5">
    <property type="entry name" value="GLUCANS BIOSYNTHESIS GLUCOSYLTRANSFERASE H"/>
    <property type="match status" value="1"/>
</dbReference>
<evidence type="ECO:0000256" key="4">
    <source>
        <dbReference type="ARBA" id="ARBA00020585"/>
    </source>
</evidence>
<dbReference type="Gene3D" id="3.90.550.10">
    <property type="entry name" value="Spore Coat Polysaccharide Biosynthesis Protein SpsA, Chain A"/>
    <property type="match status" value="1"/>
</dbReference>
<feature type="transmembrane region" description="Helical" evidence="12">
    <location>
        <begin position="523"/>
        <end position="541"/>
    </location>
</feature>
<dbReference type="InterPro" id="IPR050321">
    <property type="entry name" value="Glycosyltr_2/OpgH_subfam"/>
</dbReference>
<dbReference type="NCBIfam" id="NF003959">
    <property type="entry name" value="PRK05454.2-2"/>
    <property type="match status" value="1"/>
</dbReference>
<keyword evidence="5" id="KW-1003">Cell membrane</keyword>
<accession>A0A4R5PPA4</accession>
<dbReference type="NCBIfam" id="NF003958">
    <property type="entry name" value="PRK05454.2-1"/>
    <property type="match status" value="1"/>
</dbReference>
<evidence type="ECO:0000256" key="3">
    <source>
        <dbReference type="ARBA" id="ARBA00009337"/>
    </source>
</evidence>
<keyword evidence="9 12" id="KW-0812">Transmembrane</keyword>
<feature type="domain" description="Glycosyltransferase 2-like" evidence="13">
    <location>
        <begin position="184"/>
        <end position="380"/>
    </location>
</feature>
<feature type="transmembrane region" description="Helical" evidence="12">
    <location>
        <begin position="353"/>
        <end position="383"/>
    </location>
</feature>
<sequence>MGGIGLWGLRSAAVAFSLLTAAGAFILFLQFGGADGIDTLDVVRALLIFISTLWLAWGAALGLIGLTTTARAPEYDRSRPIERKTIILMPVYNEDPVATFTRLAAMESSLRATGTAADIHFAVLSDTRRDDIAQREELLFAKLVAEHDGIGRFFYRRRADNTGKKAGNIEDFITRSGGAYDYAVILDADSLIEGETILEMIRRMQADPKLGLLQTLPKIVNASSRFGRAMQFSASFFSPVFCRGLAMMQGHTGPFWGHNAIVRVKAFAESCGLPALRGEPPFGGHVLSHDYVEAALLARAGWTVRVDDDLEGSFEEGPENIVDYAKRERRWCQGNLQHARIIGAPRIRLWSRFVFAQLIMAYIAPLFWLGFIAASVMAPAFVAEPDYFPEPNWPFPYFPPSEAWKAVGLFIGVFGLLVVPKLLIALKASITGRARGFGGAADAFASTVLELLFTSLLAPVLLMYATRSVWQVLSGSDGGWPSNNRGDGRLTYEESFLASWWITAIGAGGLAITWQFAPVLFPWLLPVGVPMILSAIILRWSSLPARTSMMQVPGDTNPPAILALHDRYLAAWEGRPEGPDPEGEGPELAIA</sequence>
<feature type="transmembrane region" description="Helical" evidence="12">
    <location>
        <begin position="495"/>
        <end position="517"/>
    </location>
</feature>
<evidence type="ECO:0000256" key="7">
    <source>
        <dbReference type="ARBA" id="ARBA00022676"/>
    </source>
</evidence>
<evidence type="ECO:0000259" key="13">
    <source>
        <dbReference type="Pfam" id="PF13632"/>
    </source>
</evidence>
<evidence type="ECO:0000256" key="11">
    <source>
        <dbReference type="ARBA" id="ARBA00023136"/>
    </source>
</evidence>
<keyword evidence="6" id="KW-0997">Cell inner membrane</keyword>
<dbReference type="NCBIfam" id="NF003962">
    <property type="entry name" value="PRK05454.2-5"/>
    <property type="match status" value="1"/>
</dbReference>
<dbReference type="EMBL" id="SMSI01000001">
    <property type="protein sequence ID" value="TDH38758.1"/>
    <property type="molecule type" value="Genomic_DNA"/>
</dbReference>
<gene>
    <name evidence="14" type="primary">mdoH</name>
    <name evidence="14" type="ORF">E2A64_06595</name>
</gene>
<comment type="pathway">
    <text evidence="2">Glycan metabolism; osmoregulated periplasmic glucan (OPG) biosynthesis.</text>
</comment>
<protein>
    <recommendedName>
        <fullName evidence="4">Glucans biosynthesis glucosyltransferase H</fullName>
    </recommendedName>
</protein>
<dbReference type="CDD" id="cd04191">
    <property type="entry name" value="Glucan_BSP_MdoH"/>
    <property type="match status" value="1"/>
</dbReference>
<evidence type="ECO:0000256" key="12">
    <source>
        <dbReference type="SAM" id="Phobius"/>
    </source>
</evidence>
<dbReference type="InterPro" id="IPR001173">
    <property type="entry name" value="Glyco_trans_2-like"/>
</dbReference>
<comment type="subcellular location">
    <subcellularLocation>
        <location evidence="1">Cell inner membrane</location>
        <topology evidence="1">Multi-pass membrane protein</topology>
    </subcellularLocation>
</comment>
<feature type="transmembrane region" description="Helical" evidence="12">
    <location>
        <begin position="12"/>
        <end position="33"/>
    </location>
</feature>
<name>A0A4R5PPA4_9HYPH</name>
<dbReference type="OrthoDB" id="9806824at2"/>
<feature type="transmembrane region" description="Helical" evidence="12">
    <location>
        <begin position="403"/>
        <end position="426"/>
    </location>
</feature>
<keyword evidence="8 14" id="KW-0808">Transferase</keyword>
<reference evidence="14 15" key="1">
    <citation type="journal article" date="2013" name="Int. J. Syst. Evol. Microbiol.">
        <title>Hoeflea suaedae sp. nov., an endophytic bacterium isolated from the root of the halophyte Suaeda maritima.</title>
        <authorList>
            <person name="Chung E.J."/>
            <person name="Park J.A."/>
            <person name="Pramanik P."/>
            <person name="Bibi F."/>
            <person name="Jeon C.O."/>
            <person name="Chung Y.R."/>
        </authorList>
    </citation>
    <scope>NUCLEOTIDE SEQUENCE [LARGE SCALE GENOMIC DNA]</scope>
    <source>
        <strain evidence="14 15">YC6898</strain>
    </source>
</reference>
<dbReference type="SUPFAM" id="SSF53448">
    <property type="entry name" value="Nucleotide-diphospho-sugar transferases"/>
    <property type="match status" value="1"/>
</dbReference>
<keyword evidence="10 12" id="KW-1133">Transmembrane helix</keyword>
<dbReference type="Proteomes" id="UP000295131">
    <property type="component" value="Unassembled WGS sequence"/>
</dbReference>
<evidence type="ECO:0000256" key="9">
    <source>
        <dbReference type="ARBA" id="ARBA00022692"/>
    </source>
</evidence>
<keyword evidence="15" id="KW-1185">Reference proteome</keyword>
<evidence type="ECO:0000313" key="14">
    <source>
        <dbReference type="EMBL" id="TDH38758.1"/>
    </source>
</evidence>
<comment type="caution">
    <text evidence="14">The sequence shown here is derived from an EMBL/GenBank/DDBJ whole genome shotgun (WGS) entry which is preliminary data.</text>
</comment>
<keyword evidence="11 12" id="KW-0472">Membrane</keyword>
<dbReference type="Pfam" id="PF13632">
    <property type="entry name" value="Glyco_trans_2_3"/>
    <property type="match status" value="1"/>
</dbReference>
<dbReference type="GO" id="GO:0016758">
    <property type="term" value="F:hexosyltransferase activity"/>
    <property type="evidence" value="ECO:0007669"/>
    <property type="project" value="TreeGrafter"/>
</dbReference>
<dbReference type="PANTHER" id="PTHR43867">
    <property type="entry name" value="CELLULOSE SYNTHASE CATALYTIC SUBUNIT A [UDP-FORMING]"/>
    <property type="match status" value="1"/>
</dbReference>
<keyword evidence="7" id="KW-0328">Glycosyltransferase</keyword>
<dbReference type="GO" id="GO:0005886">
    <property type="term" value="C:plasma membrane"/>
    <property type="evidence" value="ECO:0007669"/>
    <property type="project" value="UniProtKB-SubCell"/>
</dbReference>
<dbReference type="InterPro" id="IPR029044">
    <property type="entry name" value="Nucleotide-diphossugar_trans"/>
</dbReference>
<evidence type="ECO:0000256" key="6">
    <source>
        <dbReference type="ARBA" id="ARBA00022519"/>
    </source>
</evidence>
<evidence type="ECO:0000256" key="1">
    <source>
        <dbReference type="ARBA" id="ARBA00004429"/>
    </source>
</evidence>
<proteinExistence type="inferred from homology"/>
<feature type="transmembrane region" description="Helical" evidence="12">
    <location>
        <begin position="45"/>
        <end position="69"/>
    </location>
</feature>
<dbReference type="RefSeq" id="WP_133283592.1">
    <property type="nucleotide sequence ID" value="NZ_SMSI01000001.1"/>
</dbReference>
<evidence type="ECO:0000256" key="10">
    <source>
        <dbReference type="ARBA" id="ARBA00022989"/>
    </source>
</evidence>
<evidence type="ECO:0000256" key="5">
    <source>
        <dbReference type="ARBA" id="ARBA00022475"/>
    </source>
</evidence>
<evidence type="ECO:0000256" key="2">
    <source>
        <dbReference type="ARBA" id="ARBA00005001"/>
    </source>
</evidence>